<evidence type="ECO:0000256" key="1">
    <source>
        <dbReference type="SAM" id="MobiDB-lite"/>
    </source>
</evidence>
<feature type="region of interest" description="Disordered" evidence="1">
    <location>
        <begin position="62"/>
        <end position="88"/>
    </location>
</feature>
<protein>
    <submittedName>
        <fullName evidence="2">Uncharacterized protein</fullName>
    </submittedName>
</protein>
<proteinExistence type="predicted"/>
<feature type="compositionally biased region" description="Basic and acidic residues" evidence="1">
    <location>
        <begin position="78"/>
        <end position="88"/>
    </location>
</feature>
<evidence type="ECO:0000313" key="2">
    <source>
        <dbReference type="EMBL" id="QHT20038.1"/>
    </source>
</evidence>
<feature type="region of interest" description="Disordered" evidence="1">
    <location>
        <begin position="1"/>
        <end position="20"/>
    </location>
</feature>
<dbReference type="EMBL" id="MN739677">
    <property type="protein sequence ID" value="QHT20038.1"/>
    <property type="molecule type" value="Genomic_DNA"/>
</dbReference>
<reference evidence="2" key="1">
    <citation type="journal article" date="2020" name="Nature">
        <title>Giant virus diversity and host interactions through global metagenomics.</title>
        <authorList>
            <person name="Schulz F."/>
            <person name="Roux S."/>
            <person name="Paez-Espino D."/>
            <person name="Jungbluth S."/>
            <person name="Walsh D.A."/>
            <person name="Denef V.J."/>
            <person name="McMahon K.D."/>
            <person name="Konstantinidis K.T."/>
            <person name="Eloe-Fadrosh E.A."/>
            <person name="Kyrpides N.C."/>
            <person name="Woyke T."/>
        </authorList>
    </citation>
    <scope>NUCLEOTIDE SEQUENCE</scope>
    <source>
        <strain evidence="2">GVMAG-M-3300023174-60</strain>
    </source>
</reference>
<organism evidence="2">
    <name type="scientific">viral metagenome</name>
    <dbReference type="NCBI Taxonomy" id="1070528"/>
    <lineage>
        <taxon>unclassified sequences</taxon>
        <taxon>metagenomes</taxon>
        <taxon>organismal metagenomes</taxon>
    </lineage>
</organism>
<name>A0A6C0DU88_9ZZZZ</name>
<accession>A0A6C0DU88</accession>
<dbReference type="AlphaFoldDB" id="A0A6C0DU88"/>
<sequence length="88" mass="10266">MSITNQFQVLSEEESKKKSNINAPFQEYQELCRAIERGESWYDIMYPRNQDVVVDNSECIDSAGAGKKRPRPITINDIPRDIKKPRYD</sequence>